<evidence type="ECO:0000313" key="2">
    <source>
        <dbReference type="Proteomes" id="UP001580430"/>
    </source>
</evidence>
<protein>
    <submittedName>
        <fullName evidence="1">Uncharacterized protein</fullName>
    </submittedName>
</protein>
<dbReference type="EMBL" id="JBHIRY010000009">
    <property type="protein sequence ID" value="MFB5761068.1"/>
    <property type="molecule type" value="Genomic_DNA"/>
</dbReference>
<sequence length="84" mass="9879">MDSEYFESLVDKKGTEYLTELSLKYSHFYRVHTSMVTELKDKLSGPDLDNLLELEEIFNERIWLCVESYKEGMRTALIKATKHA</sequence>
<reference evidence="1 2" key="1">
    <citation type="submission" date="2024-09" db="EMBL/GenBank/DDBJ databases">
        <title>Paenibacillus zeirhizospherea sp. nov., isolated from surface of the maize (Zea mays) roots in a horticulture field, Hungary.</title>
        <authorList>
            <person name="Marton D."/>
            <person name="Farkas M."/>
            <person name="Bedics A."/>
            <person name="Toth E."/>
            <person name="Tancsics A."/>
            <person name="Boka K."/>
            <person name="Marati G."/>
            <person name="Kriszt B."/>
            <person name="Cserhati M."/>
        </authorList>
    </citation>
    <scope>NUCLEOTIDE SEQUENCE [LARGE SCALE GENOMIC DNA]</scope>
    <source>
        <strain evidence="1 2">JCM 18446</strain>
    </source>
</reference>
<accession>A0ABV5C1C4</accession>
<comment type="caution">
    <text evidence="1">The sequence shown here is derived from an EMBL/GenBank/DDBJ whole genome shotgun (WGS) entry which is preliminary data.</text>
</comment>
<dbReference type="RefSeq" id="WP_375520214.1">
    <property type="nucleotide sequence ID" value="NZ_JBHIRY010000009.1"/>
</dbReference>
<name>A0ABV5C1C4_9BACL</name>
<dbReference type="Proteomes" id="UP001580430">
    <property type="component" value="Unassembled WGS sequence"/>
</dbReference>
<gene>
    <name evidence="1" type="ORF">ACE5LO_11770</name>
</gene>
<organism evidence="1 2">
    <name type="scientific">Paenibacillus medicaginis</name>
    <dbReference type="NCBI Taxonomy" id="1470560"/>
    <lineage>
        <taxon>Bacteria</taxon>
        <taxon>Bacillati</taxon>
        <taxon>Bacillota</taxon>
        <taxon>Bacilli</taxon>
        <taxon>Bacillales</taxon>
        <taxon>Paenibacillaceae</taxon>
        <taxon>Paenibacillus</taxon>
    </lineage>
</organism>
<proteinExistence type="predicted"/>
<evidence type="ECO:0000313" key="1">
    <source>
        <dbReference type="EMBL" id="MFB5761068.1"/>
    </source>
</evidence>
<keyword evidence="2" id="KW-1185">Reference proteome</keyword>